<name>A0ABS1CDG6_9GAMM</name>
<dbReference type="InterPro" id="IPR002686">
    <property type="entry name" value="Transposase_17"/>
</dbReference>
<evidence type="ECO:0000259" key="1">
    <source>
        <dbReference type="SMART" id="SM01321"/>
    </source>
</evidence>
<dbReference type="Pfam" id="PF01797">
    <property type="entry name" value="Y1_Tnp"/>
    <property type="match status" value="1"/>
</dbReference>
<gene>
    <name evidence="2" type="ORF">CKO31_04130</name>
</gene>
<sequence length="288" mass="32489">MARPLRLEFAGALHHVTARGNERRSIFLGDEDSDRAVFFDVLGATCERFNWVLHAYCLMTNHYHLLVETPDANLSKGMRQLNGVFTQTVNRTHARVGHLFQGRFKAILVERERYLLELCRYVVLNPVRARMVAAPGDWPWSSYRATVGETPAPGWLETDAVLRAFSEERQAAVSGYRRFVAAGIGAASPWQGLKGQIYLGSEQFVERMQARIDPKRPLREVPKRQRRAVAKPLAEYAAGCSDRDRAMADAYRSGAYSMQTIAEYFGVSRMTVSRAVKRDENAGVTCET</sequence>
<dbReference type="Gene3D" id="3.30.70.1290">
    <property type="entry name" value="Transposase IS200-like"/>
    <property type="match status" value="1"/>
</dbReference>
<dbReference type="SUPFAM" id="SSF143422">
    <property type="entry name" value="Transposase IS200-like"/>
    <property type="match status" value="1"/>
</dbReference>
<evidence type="ECO:0000313" key="2">
    <source>
        <dbReference type="EMBL" id="MBK1629942.1"/>
    </source>
</evidence>
<dbReference type="InterPro" id="IPR036515">
    <property type="entry name" value="Transposase_17_sf"/>
</dbReference>
<comment type="caution">
    <text evidence="2">The sequence shown here is derived from an EMBL/GenBank/DDBJ whole genome shotgun (WGS) entry which is preliminary data.</text>
</comment>
<dbReference type="RefSeq" id="WP_200234309.1">
    <property type="nucleotide sequence ID" value="NZ_NRRV01000006.1"/>
</dbReference>
<dbReference type="Proteomes" id="UP000748752">
    <property type="component" value="Unassembled WGS sequence"/>
</dbReference>
<organism evidence="2 3">
    <name type="scientific">Thiohalocapsa halophila</name>
    <dbReference type="NCBI Taxonomy" id="69359"/>
    <lineage>
        <taxon>Bacteria</taxon>
        <taxon>Pseudomonadati</taxon>
        <taxon>Pseudomonadota</taxon>
        <taxon>Gammaproteobacteria</taxon>
        <taxon>Chromatiales</taxon>
        <taxon>Chromatiaceae</taxon>
        <taxon>Thiohalocapsa</taxon>
    </lineage>
</organism>
<accession>A0ABS1CDG6</accession>
<evidence type="ECO:0000313" key="3">
    <source>
        <dbReference type="Proteomes" id="UP000748752"/>
    </source>
</evidence>
<dbReference type="PANTHER" id="PTHR34322">
    <property type="entry name" value="TRANSPOSASE, Y1_TNP DOMAIN-CONTAINING"/>
    <property type="match status" value="1"/>
</dbReference>
<dbReference type="SMART" id="SM01321">
    <property type="entry name" value="Y1_Tnp"/>
    <property type="match status" value="1"/>
</dbReference>
<feature type="domain" description="Transposase IS200-like" evidence="1">
    <location>
        <begin position="9"/>
        <end position="125"/>
    </location>
</feature>
<proteinExistence type="predicted"/>
<dbReference type="EMBL" id="NRRV01000006">
    <property type="protein sequence ID" value="MBK1629942.1"/>
    <property type="molecule type" value="Genomic_DNA"/>
</dbReference>
<reference evidence="2 3" key="1">
    <citation type="journal article" date="2020" name="Microorganisms">
        <title>Osmotic Adaptation and Compatible Solute Biosynthesis of Phototrophic Bacteria as Revealed from Genome Analyses.</title>
        <authorList>
            <person name="Imhoff J.F."/>
            <person name="Rahn T."/>
            <person name="Kunzel S."/>
            <person name="Keller A."/>
            <person name="Neulinger S.C."/>
        </authorList>
    </citation>
    <scope>NUCLEOTIDE SEQUENCE [LARGE SCALE GENOMIC DNA]</scope>
    <source>
        <strain evidence="2 3">DSM 6210</strain>
    </source>
</reference>
<dbReference type="PANTHER" id="PTHR34322:SF2">
    <property type="entry name" value="TRANSPOSASE IS200-LIKE DOMAIN-CONTAINING PROTEIN"/>
    <property type="match status" value="1"/>
</dbReference>
<keyword evidence="3" id="KW-1185">Reference proteome</keyword>
<protein>
    <submittedName>
        <fullName evidence="2">Addiction module toxin RelE</fullName>
    </submittedName>
</protein>